<dbReference type="PANTHER" id="PTHR34719:SF3">
    <property type="entry name" value="NICKEL-RESPONSIVE REGULATOR-RELATED"/>
    <property type="match status" value="1"/>
</dbReference>
<evidence type="ECO:0000259" key="5">
    <source>
        <dbReference type="Pfam" id="PF08753"/>
    </source>
</evidence>
<gene>
    <name evidence="6" type="ORF">EA472_06990</name>
</gene>
<comment type="caution">
    <text evidence="6">The sequence shown here is derived from an EMBL/GenBank/DDBJ whole genome shotgun (WGS) entry which is preliminary data.</text>
</comment>
<proteinExistence type="predicted"/>
<evidence type="ECO:0000313" key="6">
    <source>
        <dbReference type="EMBL" id="RQH01198.1"/>
    </source>
</evidence>
<dbReference type="InterPro" id="IPR010985">
    <property type="entry name" value="Ribbon_hlx_hlx"/>
</dbReference>
<evidence type="ECO:0000256" key="4">
    <source>
        <dbReference type="SAM" id="MobiDB-lite"/>
    </source>
</evidence>
<feature type="region of interest" description="Disordered" evidence="4">
    <location>
        <begin position="83"/>
        <end position="108"/>
    </location>
</feature>
<dbReference type="InterPro" id="IPR014864">
    <property type="entry name" value="TF_NikR_Ni-bd_C"/>
</dbReference>
<name>A0A3N6MEF5_NATCH</name>
<accession>A0A3N6MEF5</accession>
<dbReference type="PANTHER" id="PTHR34719">
    <property type="entry name" value="NICKEL-RESPONSIVE REGULATOR"/>
    <property type="match status" value="1"/>
</dbReference>
<protein>
    <submittedName>
        <fullName evidence="6">Nickel-responsive transcriptional regulator NikR</fullName>
    </submittedName>
</protein>
<dbReference type="GO" id="GO:0003677">
    <property type="term" value="F:DNA binding"/>
    <property type="evidence" value="ECO:0007669"/>
    <property type="project" value="TreeGrafter"/>
</dbReference>
<dbReference type="SUPFAM" id="SSF47598">
    <property type="entry name" value="Ribbon-helix-helix"/>
    <property type="match status" value="1"/>
</dbReference>
<dbReference type="InterPro" id="IPR050192">
    <property type="entry name" value="CopG/NikR_regulator"/>
</dbReference>
<dbReference type="Proteomes" id="UP000281431">
    <property type="component" value="Unassembled WGS sequence"/>
</dbReference>
<dbReference type="AlphaFoldDB" id="A0A3N6MEF5"/>
<dbReference type="Gene3D" id="1.10.1220.10">
    <property type="entry name" value="Met repressor-like"/>
    <property type="match status" value="1"/>
</dbReference>
<dbReference type="SUPFAM" id="SSF55021">
    <property type="entry name" value="ACT-like"/>
    <property type="match status" value="1"/>
</dbReference>
<sequence>MPVVSVSMPTTLIERIDSLADEHDYSGRSDVVREATRTLLSEFDDERLEERPLAGYVWVRYAFGTQSIERRVAELRHEFEDAVTTDDHSHVGESDSRSLADGSAEPGSTDRTAYCLDLFVLEGDLETVSAFVGRLRSIDGVETVDYSLFPLDTIDATGG</sequence>
<dbReference type="GO" id="GO:0006355">
    <property type="term" value="P:regulation of DNA-templated transcription"/>
    <property type="evidence" value="ECO:0007669"/>
    <property type="project" value="InterPro"/>
</dbReference>
<feature type="compositionally biased region" description="Basic and acidic residues" evidence="4">
    <location>
        <begin position="83"/>
        <end position="98"/>
    </location>
</feature>
<keyword evidence="1" id="KW-0805">Transcription regulation</keyword>
<dbReference type="InterPro" id="IPR027271">
    <property type="entry name" value="Acetolactate_synth/TF_NikR_C"/>
</dbReference>
<feature type="domain" description="Transcription factor NikR nickel binding C-terminal" evidence="5">
    <location>
        <begin position="113"/>
        <end position="148"/>
    </location>
</feature>
<keyword evidence="3" id="KW-0804">Transcription</keyword>
<keyword evidence="2" id="KW-0238">DNA-binding</keyword>
<evidence type="ECO:0000256" key="1">
    <source>
        <dbReference type="ARBA" id="ARBA00023015"/>
    </source>
</evidence>
<dbReference type="CDD" id="cd22231">
    <property type="entry name" value="RHH_NikR_HicB-like"/>
    <property type="match status" value="1"/>
</dbReference>
<dbReference type="EMBL" id="REFZ01000004">
    <property type="protein sequence ID" value="RQH01198.1"/>
    <property type="molecule type" value="Genomic_DNA"/>
</dbReference>
<evidence type="ECO:0000256" key="2">
    <source>
        <dbReference type="ARBA" id="ARBA00023125"/>
    </source>
</evidence>
<dbReference type="InterPro" id="IPR045865">
    <property type="entry name" value="ACT-like_dom_sf"/>
</dbReference>
<reference evidence="6 7" key="1">
    <citation type="submission" date="2018-10" db="EMBL/GenBank/DDBJ databases">
        <title>Natrarchaeobius chitinivorans gen. nov., sp. nov., and Natrarchaeobius haloalkaliphilus sp. nov., alkaliphilic, chitin-utilizing haloarchaea from hypersaline alkaline lakes.</title>
        <authorList>
            <person name="Sorokin D.Y."/>
            <person name="Elcheninov A.G."/>
            <person name="Kostrikina N.A."/>
            <person name="Bale N.J."/>
            <person name="Sinninghe Damste J.S."/>
            <person name="Khijniak T.V."/>
            <person name="Kublanov I.V."/>
            <person name="Toshchakov S.V."/>
        </authorList>
    </citation>
    <scope>NUCLEOTIDE SEQUENCE [LARGE SCALE GENOMIC DNA]</scope>
    <source>
        <strain evidence="6 7">AArcht7</strain>
    </source>
</reference>
<evidence type="ECO:0000256" key="3">
    <source>
        <dbReference type="ARBA" id="ARBA00023163"/>
    </source>
</evidence>
<dbReference type="Gene3D" id="3.30.70.1150">
    <property type="entry name" value="ACT-like. Chain A, domain 2"/>
    <property type="match status" value="1"/>
</dbReference>
<dbReference type="Pfam" id="PF08753">
    <property type="entry name" value="NikR_C"/>
    <property type="match status" value="1"/>
</dbReference>
<keyword evidence="7" id="KW-1185">Reference proteome</keyword>
<dbReference type="InterPro" id="IPR013321">
    <property type="entry name" value="Arc_rbn_hlx_hlx"/>
</dbReference>
<evidence type="ECO:0000313" key="7">
    <source>
        <dbReference type="Proteomes" id="UP000281431"/>
    </source>
</evidence>
<organism evidence="6 7">
    <name type="scientific">Natrarchaeobius chitinivorans</name>
    <dbReference type="NCBI Taxonomy" id="1679083"/>
    <lineage>
        <taxon>Archaea</taxon>
        <taxon>Methanobacteriati</taxon>
        <taxon>Methanobacteriota</taxon>
        <taxon>Stenosarchaea group</taxon>
        <taxon>Halobacteria</taxon>
        <taxon>Halobacteriales</taxon>
        <taxon>Natrialbaceae</taxon>
        <taxon>Natrarchaeobius</taxon>
    </lineage>
</organism>
<dbReference type="OrthoDB" id="9459at2157"/>